<keyword evidence="2" id="KW-1133">Transmembrane helix</keyword>
<feature type="chain" id="PRO_5010694496" evidence="3">
    <location>
        <begin position="21"/>
        <end position="322"/>
    </location>
</feature>
<dbReference type="OrthoDB" id="6345081at2759"/>
<name>A0A1W4X9V2_AGRPL</name>
<evidence type="ECO:0000256" key="2">
    <source>
        <dbReference type="SAM" id="Phobius"/>
    </source>
</evidence>
<evidence type="ECO:0000256" key="3">
    <source>
        <dbReference type="SAM" id="SignalP"/>
    </source>
</evidence>
<proteinExistence type="predicted"/>
<dbReference type="InParanoid" id="A0A1W4X9V2"/>
<evidence type="ECO:0000256" key="1">
    <source>
        <dbReference type="SAM" id="MobiDB-lite"/>
    </source>
</evidence>
<reference evidence="5" key="1">
    <citation type="submission" date="2025-08" db="UniProtKB">
        <authorList>
            <consortium name="RefSeq"/>
        </authorList>
    </citation>
    <scope>IDENTIFICATION</scope>
    <source>
        <tissue evidence="5">Entire body</tissue>
    </source>
</reference>
<evidence type="ECO:0000313" key="4">
    <source>
        <dbReference type="Proteomes" id="UP000192223"/>
    </source>
</evidence>
<protein>
    <submittedName>
        <fullName evidence="5">Uncharacterized protein LOC108739678 isoform X1</fullName>
    </submittedName>
</protein>
<dbReference type="Proteomes" id="UP000192223">
    <property type="component" value="Unplaced"/>
</dbReference>
<keyword evidence="4" id="KW-1185">Reference proteome</keyword>
<feature type="transmembrane region" description="Helical" evidence="2">
    <location>
        <begin position="172"/>
        <end position="193"/>
    </location>
</feature>
<dbReference type="KEGG" id="apln:108739678"/>
<feature type="compositionally biased region" description="Polar residues" evidence="1">
    <location>
        <begin position="305"/>
        <end position="322"/>
    </location>
</feature>
<keyword evidence="2" id="KW-0472">Membrane</keyword>
<dbReference type="STRING" id="224129.A0A1W4X9V2"/>
<organism evidence="4 5">
    <name type="scientific">Agrilus planipennis</name>
    <name type="common">Emerald ash borer</name>
    <name type="synonym">Agrilus marcopoli</name>
    <dbReference type="NCBI Taxonomy" id="224129"/>
    <lineage>
        <taxon>Eukaryota</taxon>
        <taxon>Metazoa</taxon>
        <taxon>Ecdysozoa</taxon>
        <taxon>Arthropoda</taxon>
        <taxon>Hexapoda</taxon>
        <taxon>Insecta</taxon>
        <taxon>Pterygota</taxon>
        <taxon>Neoptera</taxon>
        <taxon>Endopterygota</taxon>
        <taxon>Coleoptera</taxon>
        <taxon>Polyphaga</taxon>
        <taxon>Elateriformia</taxon>
        <taxon>Buprestoidea</taxon>
        <taxon>Buprestidae</taxon>
        <taxon>Agrilinae</taxon>
        <taxon>Agrilus</taxon>
    </lineage>
</organism>
<keyword evidence="2" id="KW-0812">Transmembrane</keyword>
<accession>A0A1W4X9V2</accession>
<feature type="region of interest" description="Disordered" evidence="1">
    <location>
        <begin position="267"/>
        <end position="322"/>
    </location>
</feature>
<gene>
    <name evidence="5" type="primary">LOC108739678</name>
</gene>
<feature type="signal peptide" evidence="3">
    <location>
        <begin position="1"/>
        <end position="20"/>
    </location>
</feature>
<evidence type="ECO:0000313" key="5">
    <source>
        <dbReference type="RefSeq" id="XP_018329188.1"/>
    </source>
</evidence>
<dbReference type="RefSeq" id="XP_018329188.1">
    <property type="nucleotide sequence ID" value="XM_018473686.1"/>
</dbReference>
<sequence>MRPFALFMVLSFNNFTLPLGQILKPPRRYNVDADDPDYNDNHIIPDLTDYDNDNNNGTDKGTYVGGPCDRNCSSRLSHVYCDPITNLCRCKKGYPVQLNPTTGCGKPKRLGEQCYYRESCLYSDSHSSCIQVHHNAICQCDSGYHLVSLQKPSNRTFCAADVKIMTTDYSTLAGVLSGIALLSGLICFVLHLFNQNRYGGPHRFANANIPPPIFFSNDAGSRRPSISSIHSGSSIRSYSAKRFERDREMKEEREMQKRLAKMTAAMQANGRINQPTPSPRSTDELLPTLTEDKPVPLALQEEENSSNSGVHDDIPSTSRQFL</sequence>
<keyword evidence="3" id="KW-0732">Signal</keyword>
<dbReference type="AlphaFoldDB" id="A0A1W4X9V2"/>
<dbReference type="GeneID" id="108739678"/>